<accession>A0A5C5Y0D8</accession>
<gene>
    <name evidence="2" type="ORF">Pla123a_42610</name>
</gene>
<dbReference type="EMBL" id="SJPO01000012">
    <property type="protein sequence ID" value="TWT67705.1"/>
    <property type="molecule type" value="Genomic_DNA"/>
</dbReference>
<feature type="chain" id="PRO_5023105008" evidence="1">
    <location>
        <begin position="24"/>
        <end position="136"/>
    </location>
</feature>
<dbReference type="AlphaFoldDB" id="A0A5C5Y0D8"/>
<dbReference type="Proteomes" id="UP000318478">
    <property type="component" value="Unassembled WGS sequence"/>
</dbReference>
<evidence type="ECO:0000256" key="1">
    <source>
        <dbReference type="SAM" id="SignalP"/>
    </source>
</evidence>
<organism evidence="2 3">
    <name type="scientific">Posidoniimonas polymericola</name>
    <dbReference type="NCBI Taxonomy" id="2528002"/>
    <lineage>
        <taxon>Bacteria</taxon>
        <taxon>Pseudomonadati</taxon>
        <taxon>Planctomycetota</taxon>
        <taxon>Planctomycetia</taxon>
        <taxon>Pirellulales</taxon>
        <taxon>Lacipirellulaceae</taxon>
        <taxon>Posidoniimonas</taxon>
    </lineage>
</organism>
<sequence length="136" mass="15327" precursor="true">MPIRKICAAMLAILLLTVSTARSGSPMGLPNRRVQIYVLSVFNLGDEDFGACSPVSIWYDKTNDQRTRIAFVEDEIDGYGEMWRPRPGRRRWWRRTCAAGTWRACESFKSGAGALTGRAQGDNYDWGACRPAGRHR</sequence>
<keyword evidence="3" id="KW-1185">Reference proteome</keyword>
<feature type="signal peptide" evidence="1">
    <location>
        <begin position="1"/>
        <end position="23"/>
    </location>
</feature>
<reference evidence="2 3" key="1">
    <citation type="submission" date="2019-02" db="EMBL/GenBank/DDBJ databases">
        <title>Deep-cultivation of Planctomycetes and their phenomic and genomic characterization uncovers novel biology.</title>
        <authorList>
            <person name="Wiegand S."/>
            <person name="Jogler M."/>
            <person name="Boedeker C."/>
            <person name="Pinto D."/>
            <person name="Vollmers J."/>
            <person name="Rivas-Marin E."/>
            <person name="Kohn T."/>
            <person name="Peeters S.H."/>
            <person name="Heuer A."/>
            <person name="Rast P."/>
            <person name="Oberbeckmann S."/>
            <person name="Bunk B."/>
            <person name="Jeske O."/>
            <person name="Meyerdierks A."/>
            <person name="Storesund J.E."/>
            <person name="Kallscheuer N."/>
            <person name="Luecker S."/>
            <person name="Lage O.M."/>
            <person name="Pohl T."/>
            <person name="Merkel B.J."/>
            <person name="Hornburger P."/>
            <person name="Mueller R.-W."/>
            <person name="Bruemmer F."/>
            <person name="Labrenz M."/>
            <person name="Spormann A.M."/>
            <person name="Op Den Camp H."/>
            <person name="Overmann J."/>
            <person name="Amann R."/>
            <person name="Jetten M.S.M."/>
            <person name="Mascher T."/>
            <person name="Medema M.H."/>
            <person name="Devos D.P."/>
            <person name="Kaster A.-K."/>
            <person name="Ovreas L."/>
            <person name="Rohde M."/>
            <person name="Galperin M.Y."/>
            <person name="Jogler C."/>
        </authorList>
    </citation>
    <scope>NUCLEOTIDE SEQUENCE [LARGE SCALE GENOMIC DNA]</scope>
    <source>
        <strain evidence="2 3">Pla123a</strain>
    </source>
</reference>
<comment type="caution">
    <text evidence="2">The sequence shown here is derived from an EMBL/GenBank/DDBJ whole genome shotgun (WGS) entry which is preliminary data.</text>
</comment>
<name>A0A5C5Y0D8_9BACT</name>
<keyword evidence="1" id="KW-0732">Signal</keyword>
<evidence type="ECO:0000313" key="3">
    <source>
        <dbReference type="Proteomes" id="UP000318478"/>
    </source>
</evidence>
<evidence type="ECO:0000313" key="2">
    <source>
        <dbReference type="EMBL" id="TWT67705.1"/>
    </source>
</evidence>
<proteinExistence type="predicted"/>
<protein>
    <submittedName>
        <fullName evidence="2">Uncharacterized protein</fullName>
    </submittedName>
</protein>